<name>A0ACC2BAG5_DIPCM</name>
<keyword evidence="2" id="KW-1185">Reference proteome</keyword>
<protein>
    <submittedName>
        <fullName evidence="1">Uncharacterized protein</fullName>
    </submittedName>
</protein>
<dbReference type="EMBL" id="CM055107">
    <property type="protein sequence ID" value="KAJ7526752.1"/>
    <property type="molecule type" value="Genomic_DNA"/>
</dbReference>
<proteinExistence type="predicted"/>
<accession>A0ACC2BAG5</accession>
<comment type="caution">
    <text evidence="1">The sequence shown here is derived from an EMBL/GenBank/DDBJ whole genome shotgun (WGS) entry which is preliminary data.</text>
</comment>
<reference evidence="2" key="1">
    <citation type="journal article" date="2024" name="Proc. Natl. Acad. Sci. U.S.A.">
        <title>Extraordinary preservation of gene collinearity over three hundred million years revealed in homosporous lycophytes.</title>
        <authorList>
            <person name="Li C."/>
            <person name="Wickell D."/>
            <person name="Kuo L.Y."/>
            <person name="Chen X."/>
            <person name="Nie B."/>
            <person name="Liao X."/>
            <person name="Peng D."/>
            <person name="Ji J."/>
            <person name="Jenkins J."/>
            <person name="Williams M."/>
            <person name="Shu S."/>
            <person name="Plott C."/>
            <person name="Barry K."/>
            <person name="Rajasekar S."/>
            <person name="Grimwood J."/>
            <person name="Han X."/>
            <person name="Sun S."/>
            <person name="Hou Z."/>
            <person name="He W."/>
            <person name="Dai G."/>
            <person name="Sun C."/>
            <person name="Schmutz J."/>
            <person name="Leebens-Mack J.H."/>
            <person name="Li F.W."/>
            <person name="Wang L."/>
        </authorList>
    </citation>
    <scope>NUCLEOTIDE SEQUENCE [LARGE SCALE GENOMIC DNA]</scope>
    <source>
        <strain evidence="2">cv. PW_Plant_1</strain>
    </source>
</reference>
<gene>
    <name evidence="1" type="ORF">O6H91_16G021600</name>
</gene>
<evidence type="ECO:0000313" key="2">
    <source>
        <dbReference type="Proteomes" id="UP001162992"/>
    </source>
</evidence>
<organism evidence="1 2">
    <name type="scientific">Diphasiastrum complanatum</name>
    <name type="common">Issler's clubmoss</name>
    <name type="synonym">Lycopodium complanatum</name>
    <dbReference type="NCBI Taxonomy" id="34168"/>
    <lineage>
        <taxon>Eukaryota</taxon>
        <taxon>Viridiplantae</taxon>
        <taxon>Streptophyta</taxon>
        <taxon>Embryophyta</taxon>
        <taxon>Tracheophyta</taxon>
        <taxon>Lycopodiopsida</taxon>
        <taxon>Lycopodiales</taxon>
        <taxon>Lycopodiaceae</taxon>
        <taxon>Lycopodioideae</taxon>
        <taxon>Diphasiastrum</taxon>
    </lineage>
</organism>
<dbReference type="Proteomes" id="UP001162992">
    <property type="component" value="Chromosome 16"/>
</dbReference>
<sequence length="363" mass="40281">MAMELLPCCSSIASPSPLLFPPHGVFSFTAAAIISSKLPCHGLERGAFRGAVLHPNMLQPRHASRFAKFRRLEASNKALQQSSSDEYCTADGIALSIDESVAEERVLPQSLEDAVLQSTESLSAYVSAGGRRAVVELLFPELENLNEEGAQQRLWDLARLFLEELEARLTLKQLKAIFPDAGSAALLKYQWSDSTLKFASLNDRMPVSKDDELVVLVVPDYQMLANVERIASFLAEDDENSQPRPLILWNPHLSSGDVGIGLNVRRMRENFLSTFTSVYSLRPVFAGAIFKSYPGIWQIFLEDKERPGRYLLAKEQMSRPNPDDIDNLLLGGGGNDVNEEPSSLAKAMRVFASFNRFMKALSK</sequence>
<evidence type="ECO:0000313" key="1">
    <source>
        <dbReference type="EMBL" id="KAJ7526752.1"/>
    </source>
</evidence>